<evidence type="ECO:0000313" key="2">
    <source>
        <dbReference type="EMBL" id="TYO93901.1"/>
    </source>
</evidence>
<comment type="caution">
    <text evidence="2">The sequence shown here is derived from an EMBL/GenBank/DDBJ whole genome shotgun (WGS) entry which is preliminary data.</text>
</comment>
<organism evidence="2 3">
    <name type="scientific">Desulfallas thermosapovorans DSM 6562</name>
    <dbReference type="NCBI Taxonomy" id="1121431"/>
    <lineage>
        <taxon>Bacteria</taxon>
        <taxon>Bacillati</taxon>
        <taxon>Bacillota</taxon>
        <taxon>Clostridia</taxon>
        <taxon>Eubacteriales</taxon>
        <taxon>Desulfallaceae</taxon>
        <taxon>Desulfallas</taxon>
    </lineage>
</organism>
<keyword evidence="1" id="KW-0472">Membrane</keyword>
<feature type="transmembrane region" description="Helical" evidence="1">
    <location>
        <begin position="122"/>
        <end position="142"/>
    </location>
</feature>
<accession>A0A5S4ZQL3</accession>
<gene>
    <name evidence="2" type="ORF">LX24_02585</name>
</gene>
<evidence type="ECO:0008006" key="4">
    <source>
        <dbReference type="Google" id="ProtNLM"/>
    </source>
</evidence>
<feature type="transmembrane region" description="Helical" evidence="1">
    <location>
        <begin position="59"/>
        <end position="80"/>
    </location>
</feature>
<evidence type="ECO:0000313" key="3">
    <source>
        <dbReference type="Proteomes" id="UP000323166"/>
    </source>
</evidence>
<keyword evidence="3" id="KW-1185">Reference proteome</keyword>
<sequence length="152" mass="17003">MKIENDRLARGLIAGLAGGVIMNIINLTSYYLNIAELRFLDWASLVIYGTKPYSVLEAIFAQMAQLVFVGLLGIILAYLIPVVTSKNYLLRGWLYGVLIWFSLYGLSYLFKIQATIPLRLDSVLTDLIAASAFGLVTVEILWRLDVDRVNKA</sequence>
<dbReference type="EMBL" id="VNHM01000017">
    <property type="protein sequence ID" value="TYO93901.1"/>
    <property type="molecule type" value="Genomic_DNA"/>
</dbReference>
<feature type="transmembrane region" description="Helical" evidence="1">
    <location>
        <begin position="12"/>
        <end position="32"/>
    </location>
</feature>
<keyword evidence="1" id="KW-0812">Transmembrane</keyword>
<evidence type="ECO:0000256" key="1">
    <source>
        <dbReference type="SAM" id="Phobius"/>
    </source>
</evidence>
<keyword evidence="1" id="KW-1133">Transmembrane helix</keyword>
<name>A0A5S4ZQL3_9FIRM</name>
<protein>
    <recommendedName>
        <fullName evidence="4">Membrane protein YqhR</fullName>
    </recommendedName>
</protein>
<reference evidence="2 3" key="1">
    <citation type="submission" date="2019-07" db="EMBL/GenBank/DDBJ databases">
        <title>Genomic Encyclopedia of Type Strains, Phase I: the one thousand microbial genomes (KMG-I) project.</title>
        <authorList>
            <person name="Kyrpides N."/>
        </authorList>
    </citation>
    <scope>NUCLEOTIDE SEQUENCE [LARGE SCALE GENOMIC DNA]</scope>
    <source>
        <strain evidence="2 3">DSM 6562</strain>
    </source>
</reference>
<dbReference type="Proteomes" id="UP000323166">
    <property type="component" value="Unassembled WGS sequence"/>
</dbReference>
<proteinExistence type="predicted"/>
<dbReference type="AlphaFoldDB" id="A0A5S4ZQL3"/>
<dbReference type="RefSeq" id="WP_166512533.1">
    <property type="nucleotide sequence ID" value="NZ_VNHM01000017.1"/>
</dbReference>
<feature type="transmembrane region" description="Helical" evidence="1">
    <location>
        <begin position="92"/>
        <end position="110"/>
    </location>
</feature>